<dbReference type="EMBL" id="AP019368">
    <property type="protein sequence ID" value="BBH54367.1"/>
    <property type="molecule type" value="Genomic_DNA"/>
</dbReference>
<keyword evidence="1" id="KW-0433">Leucine-rich repeat</keyword>
<dbReference type="Proteomes" id="UP000291236">
    <property type="component" value="Chromosome"/>
</dbReference>
<dbReference type="Pfam" id="PF23598">
    <property type="entry name" value="LRR_14"/>
    <property type="match status" value="1"/>
</dbReference>
<dbReference type="AlphaFoldDB" id="A0A4V0P2T7"/>
<dbReference type="KEGG" id="sbf:JCM31447_28310"/>
<evidence type="ECO:0000313" key="6">
    <source>
        <dbReference type="EMBL" id="BBH54367.1"/>
    </source>
</evidence>
<dbReference type="PANTHER" id="PTHR24373:SF275">
    <property type="entry name" value="TIR DOMAIN-CONTAINING PROTEIN"/>
    <property type="match status" value="1"/>
</dbReference>
<dbReference type="PROSITE" id="PS51450">
    <property type="entry name" value="LRR"/>
    <property type="match status" value="4"/>
</dbReference>
<dbReference type="InterPro" id="IPR003591">
    <property type="entry name" value="Leu-rich_rpt_typical-subtyp"/>
</dbReference>
<dbReference type="InterPro" id="IPR032675">
    <property type="entry name" value="LRR_dom_sf"/>
</dbReference>
<protein>
    <recommendedName>
        <fullName evidence="5">Disease resistance R13L4/SHOC-2-like LRR domain-containing protein</fullName>
    </recommendedName>
</protein>
<accession>A0A4V0P2T7</accession>
<dbReference type="InterPro" id="IPR001611">
    <property type="entry name" value="Leu-rich_rpt"/>
</dbReference>
<dbReference type="InterPro" id="IPR055414">
    <property type="entry name" value="LRR_R13L4/SHOC2-like"/>
</dbReference>
<reference evidence="6 7" key="1">
    <citation type="submission" date="2018-12" db="EMBL/GenBank/DDBJ databases">
        <title>Rubrispira sanarue gen. nov., sp., nov., a member of the order Silvanigrellales, isolated from a brackish lake in Hamamatsu Japan.</title>
        <authorList>
            <person name="Maejima Y."/>
            <person name="Iino T."/>
            <person name="Muraguchi Y."/>
            <person name="Fukuda K."/>
            <person name="Nojiri H."/>
            <person name="Ohkuma M."/>
            <person name="Moriuchi R."/>
            <person name="Dohra H."/>
            <person name="Kimbara K."/>
            <person name="Shintani M."/>
        </authorList>
    </citation>
    <scope>NUCLEOTIDE SEQUENCE [LARGE SCALE GENOMIC DNA]</scope>
    <source>
        <strain evidence="6 7">RF1110005</strain>
    </source>
</reference>
<gene>
    <name evidence="6" type="ORF">JCM31447_28310</name>
</gene>
<feature type="signal peptide" evidence="4">
    <location>
        <begin position="1"/>
        <end position="27"/>
    </location>
</feature>
<dbReference type="PRINTS" id="PR00019">
    <property type="entry name" value="LEURICHRPT"/>
</dbReference>
<dbReference type="PANTHER" id="PTHR24373">
    <property type="entry name" value="SLIT RELATED LEUCINE-RICH REPEAT NEURONAL PROTEIN"/>
    <property type="match status" value="1"/>
</dbReference>
<organism evidence="6 7">
    <name type="scientific">Fluviispira sanaruensis</name>
    <dbReference type="NCBI Taxonomy" id="2493639"/>
    <lineage>
        <taxon>Bacteria</taxon>
        <taxon>Pseudomonadati</taxon>
        <taxon>Bdellovibrionota</taxon>
        <taxon>Oligoflexia</taxon>
        <taxon>Silvanigrellales</taxon>
        <taxon>Silvanigrellaceae</taxon>
        <taxon>Fluviispira</taxon>
    </lineage>
</organism>
<name>A0A4V0P2T7_FLUSA</name>
<keyword evidence="3" id="KW-0677">Repeat</keyword>
<keyword evidence="7" id="KW-1185">Reference proteome</keyword>
<sequence>MFLKFLKAKKLLFPILLLSCFHSLSYAQTLCETKTEIQEERCLKSISYIDLSNKKLKNIEEYFTANDIDIKSVQPLNLNHNKVEDISYLSNFENLRELRLQDNKISVIPESLGKLTRLKELDLSKNDISDIPESFSQLTNLIVLNLNRNKLKVIPEFFAQLTNLEELYLNGKSRKSFKSNCFGFFGLQHGEITTIPESLTSLAKLRKLDLSHNIISDIPDSFYSFPNLVDLDISHTAVSILPDFLLDESFNINLDFTGTPFGHTLRVSKHIGKVYEEYYIRKTGFLEENYGYGRN</sequence>
<proteinExistence type="predicted"/>
<feature type="domain" description="Disease resistance R13L4/SHOC-2-like LRR" evidence="5">
    <location>
        <begin position="79"/>
        <end position="175"/>
    </location>
</feature>
<dbReference type="Gene3D" id="3.80.10.10">
    <property type="entry name" value="Ribonuclease Inhibitor"/>
    <property type="match status" value="2"/>
</dbReference>
<dbReference type="SMART" id="SM00369">
    <property type="entry name" value="LRR_TYP"/>
    <property type="match status" value="5"/>
</dbReference>
<dbReference type="Pfam" id="PF13855">
    <property type="entry name" value="LRR_8"/>
    <property type="match status" value="1"/>
</dbReference>
<evidence type="ECO:0000313" key="7">
    <source>
        <dbReference type="Proteomes" id="UP000291236"/>
    </source>
</evidence>
<evidence type="ECO:0000256" key="1">
    <source>
        <dbReference type="ARBA" id="ARBA00022614"/>
    </source>
</evidence>
<dbReference type="OrthoDB" id="8532199at2"/>
<keyword evidence="2 4" id="KW-0732">Signal</keyword>
<dbReference type="SUPFAM" id="SSF52058">
    <property type="entry name" value="L domain-like"/>
    <property type="match status" value="1"/>
</dbReference>
<evidence type="ECO:0000256" key="3">
    <source>
        <dbReference type="ARBA" id="ARBA00022737"/>
    </source>
</evidence>
<evidence type="ECO:0000256" key="4">
    <source>
        <dbReference type="SAM" id="SignalP"/>
    </source>
</evidence>
<dbReference type="RefSeq" id="WP_130611972.1">
    <property type="nucleotide sequence ID" value="NZ_AP019368.1"/>
</dbReference>
<evidence type="ECO:0000259" key="5">
    <source>
        <dbReference type="Pfam" id="PF23598"/>
    </source>
</evidence>
<feature type="chain" id="PRO_5020542936" description="Disease resistance R13L4/SHOC-2-like LRR domain-containing protein" evidence="4">
    <location>
        <begin position="28"/>
        <end position="295"/>
    </location>
</feature>
<dbReference type="InterPro" id="IPR050328">
    <property type="entry name" value="Dev_Immune_Receptor"/>
</dbReference>
<evidence type="ECO:0000256" key="2">
    <source>
        <dbReference type="ARBA" id="ARBA00022729"/>
    </source>
</evidence>